<protein>
    <submittedName>
        <fullName evidence="1">Uncharacterized protein</fullName>
    </submittedName>
</protein>
<name>A0A8T8E2P3_9EURY</name>
<dbReference type="Proteomes" id="UP000637819">
    <property type="component" value="Chromosome"/>
</dbReference>
<keyword evidence="2" id="KW-1185">Reference proteome</keyword>
<organism evidence="1 2">
    <name type="scientific">Haloterrigena salifodinae</name>
    <dbReference type="NCBI Taxonomy" id="2675099"/>
    <lineage>
        <taxon>Archaea</taxon>
        <taxon>Methanobacteriati</taxon>
        <taxon>Methanobacteriota</taxon>
        <taxon>Stenosarchaea group</taxon>
        <taxon>Halobacteria</taxon>
        <taxon>Halobacteriales</taxon>
        <taxon>Natrialbaceae</taxon>
        <taxon>Haloterrigena</taxon>
    </lineage>
</organism>
<evidence type="ECO:0000313" key="1">
    <source>
        <dbReference type="EMBL" id="QRV16019.1"/>
    </source>
</evidence>
<proteinExistence type="predicted"/>
<dbReference type="GeneID" id="62874204"/>
<accession>A0A8T8E2P3</accession>
<sequence length="149" mass="17539">MTTNQCDSEESTDNNELDSEDVRDLEIEDEVSRTEIREVVVDENGFYHRGIRGNNVYSFNRHIVITENSESNRVREEEIIYNSGLEYKEFELLNDAQFDSNVERAIWQELKRTNQEGFEITQIQKVSEGIELFVQNGFYDEMVVVKLEN</sequence>
<reference evidence="1 2" key="1">
    <citation type="submission" date="2021-01" db="EMBL/GenBank/DDBJ databases">
        <title>Genome Sequence and Methylation Pattern of Haloterrigena salifodinae BOL5-1, An Extremely Halophilic Archaeon from a Bolivian Salt Mine.</title>
        <authorList>
            <person name="DasSarma P."/>
            <person name="Anton B.P."/>
            <person name="DasSarma S.L."/>
            <person name="von Ehrenheim H.A.L."/>
            <person name="Martinez F.L."/>
            <person name="Guzman D."/>
            <person name="Roberts R.J."/>
            <person name="DasSarma S."/>
        </authorList>
    </citation>
    <scope>NUCLEOTIDE SEQUENCE [LARGE SCALE GENOMIC DNA]</scope>
    <source>
        <strain evidence="1 2">BOL5-1</strain>
    </source>
</reference>
<dbReference type="EMBL" id="CP069188">
    <property type="protein sequence ID" value="QRV16019.1"/>
    <property type="molecule type" value="Genomic_DNA"/>
</dbReference>
<dbReference type="KEGG" id="hsal:JMJ58_03730"/>
<dbReference type="RefSeq" id="WP_204748402.1">
    <property type="nucleotide sequence ID" value="NZ_CP069188.1"/>
</dbReference>
<evidence type="ECO:0000313" key="2">
    <source>
        <dbReference type="Proteomes" id="UP000637819"/>
    </source>
</evidence>
<gene>
    <name evidence="1" type="ORF">JMJ58_03730</name>
</gene>
<dbReference type="AlphaFoldDB" id="A0A8T8E2P3"/>